<dbReference type="Pfam" id="PF00300">
    <property type="entry name" value="His_Phos_1"/>
    <property type="match status" value="1"/>
</dbReference>
<dbReference type="InterPro" id="IPR029033">
    <property type="entry name" value="His_PPase_superfam"/>
</dbReference>
<dbReference type="SUPFAM" id="SSF53254">
    <property type="entry name" value="Phosphoglycerate mutase-like"/>
    <property type="match status" value="1"/>
</dbReference>
<dbReference type="EMBL" id="JAMDMM010000014">
    <property type="protein sequence ID" value="MCY9606795.1"/>
    <property type="molecule type" value="Genomic_DNA"/>
</dbReference>
<comment type="caution">
    <text evidence="1">The sequence shown here is derived from an EMBL/GenBank/DDBJ whole genome shotgun (WGS) entry which is preliminary data.</text>
</comment>
<name>A0ABT4FTH9_PANTH</name>
<dbReference type="GeneID" id="76994727"/>
<organism evidence="1 2">
    <name type="scientific">Paenibacillus thiaminolyticus</name>
    <name type="common">Bacillus thiaminolyticus</name>
    <dbReference type="NCBI Taxonomy" id="49283"/>
    <lineage>
        <taxon>Bacteria</taxon>
        <taxon>Bacillati</taxon>
        <taxon>Bacillota</taxon>
        <taxon>Bacilli</taxon>
        <taxon>Bacillales</taxon>
        <taxon>Paenibacillaceae</taxon>
        <taxon>Paenibacillus</taxon>
    </lineage>
</organism>
<sequence>MLPKKMLLLPLVFLTLLLLSGYRAEAGHLPEAENPSLVEALRNGGYILYMRHGEATIGLDLPHVIFDDCGTQRNLSGLGKRQAQAIGQIMNKLNIPIQYPVWASPYCRTRDTARIAFGNQNVKVVPLLADIVKVSNQSVPAEEKQNIVANFTRMLETAPARGLNQIIIGHSLPAGTAIGEIPYMGTAVIKPKGQGNGYEVIRIISLEQFMKAAYR</sequence>
<evidence type="ECO:0000313" key="2">
    <source>
        <dbReference type="Proteomes" id="UP001209276"/>
    </source>
</evidence>
<evidence type="ECO:0000313" key="1">
    <source>
        <dbReference type="EMBL" id="MCY9606795.1"/>
    </source>
</evidence>
<proteinExistence type="predicted"/>
<dbReference type="InterPro" id="IPR013078">
    <property type="entry name" value="His_Pase_superF_clade-1"/>
</dbReference>
<dbReference type="Gene3D" id="3.40.50.1240">
    <property type="entry name" value="Phosphoglycerate mutase-like"/>
    <property type="match status" value="1"/>
</dbReference>
<dbReference type="Proteomes" id="UP001209276">
    <property type="component" value="Unassembled WGS sequence"/>
</dbReference>
<dbReference type="CDD" id="cd07067">
    <property type="entry name" value="HP_PGM_like"/>
    <property type="match status" value="1"/>
</dbReference>
<gene>
    <name evidence="1" type="ORF">M5W83_06430</name>
</gene>
<accession>A0ABT4FTH9</accession>
<dbReference type="RefSeq" id="WP_244194268.1">
    <property type="nucleotide sequence ID" value="NZ_CABMNB010000036.1"/>
</dbReference>
<protein>
    <submittedName>
        <fullName evidence="1">Histidine phosphatase family protein</fullName>
    </submittedName>
</protein>
<keyword evidence="2" id="KW-1185">Reference proteome</keyword>
<reference evidence="1 2" key="1">
    <citation type="submission" date="2022-05" db="EMBL/GenBank/DDBJ databases">
        <title>Genome Sequencing of Bee-Associated Microbes.</title>
        <authorList>
            <person name="Dunlap C."/>
        </authorList>
    </citation>
    <scope>NUCLEOTIDE SEQUENCE [LARGE SCALE GENOMIC DNA]</scope>
    <source>
        <strain evidence="1 2">NRRL B-14613</strain>
    </source>
</reference>